<dbReference type="InterPro" id="IPR013087">
    <property type="entry name" value="Znf_C2H2_type"/>
</dbReference>
<evidence type="ECO:0000313" key="3">
    <source>
        <dbReference type="Proteomes" id="UP000281553"/>
    </source>
</evidence>
<proteinExistence type="predicted"/>
<reference evidence="2 3" key="1">
    <citation type="submission" date="2018-11" db="EMBL/GenBank/DDBJ databases">
        <authorList>
            <consortium name="Pathogen Informatics"/>
        </authorList>
    </citation>
    <scope>NUCLEOTIDE SEQUENCE [LARGE SCALE GENOMIC DNA]</scope>
</reference>
<accession>A0A3P6TG46</accession>
<dbReference type="PROSITE" id="PS00028">
    <property type="entry name" value="ZINC_FINGER_C2H2_1"/>
    <property type="match status" value="1"/>
</dbReference>
<name>A0A3P6TG46_DIBLA</name>
<keyword evidence="3" id="KW-1185">Reference proteome</keyword>
<dbReference type="AlphaFoldDB" id="A0A3P6TG46"/>
<sequence length="251" mass="27795">MVRHLGGEMTASITDRRTASKAFAVTNGLKQGCFFAPMPLNLMFSAMLMDLYRDERPGNRKEPAQDRRAWRGTVKTGAVIYESSQIDATNAKRTARNYQTQRTPAVITQALPIYPRCQRTLRACIGFVGHLRTQCIIRPTASMTSTFPQTGDPVPGALTHSKDRRLDCPDCPREFPHCMDLLGHICIHDSGNHRDFDTTSTSCTSITSFNPTHSTSVTTTNTGSATHTPTGMYCPNCNWKLTSRICPVGHL</sequence>
<protein>
    <recommendedName>
        <fullName evidence="1">C2H2-type domain-containing protein</fullName>
    </recommendedName>
</protein>
<gene>
    <name evidence="2" type="ORF">DILT_LOCUS3968</name>
</gene>
<organism evidence="2 3">
    <name type="scientific">Dibothriocephalus latus</name>
    <name type="common">Fish tapeworm</name>
    <name type="synonym">Diphyllobothrium latum</name>
    <dbReference type="NCBI Taxonomy" id="60516"/>
    <lineage>
        <taxon>Eukaryota</taxon>
        <taxon>Metazoa</taxon>
        <taxon>Spiralia</taxon>
        <taxon>Lophotrochozoa</taxon>
        <taxon>Platyhelminthes</taxon>
        <taxon>Cestoda</taxon>
        <taxon>Eucestoda</taxon>
        <taxon>Diphyllobothriidea</taxon>
        <taxon>Diphyllobothriidae</taxon>
        <taxon>Dibothriocephalus</taxon>
    </lineage>
</organism>
<evidence type="ECO:0000313" key="2">
    <source>
        <dbReference type="EMBL" id="VDK87116.1"/>
    </source>
</evidence>
<feature type="domain" description="C2H2-type" evidence="1">
    <location>
        <begin position="168"/>
        <end position="188"/>
    </location>
</feature>
<dbReference type="Proteomes" id="UP000281553">
    <property type="component" value="Unassembled WGS sequence"/>
</dbReference>
<evidence type="ECO:0000259" key="1">
    <source>
        <dbReference type="PROSITE" id="PS00028"/>
    </source>
</evidence>
<dbReference type="EMBL" id="UYRU01044588">
    <property type="protein sequence ID" value="VDK87116.1"/>
    <property type="molecule type" value="Genomic_DNA"/>
</dbReference>